<dbReference type="FunFam" id="1.25.40.10:FF:000158">
    <property type="entry name" value="pentatricopeptide repeat-containing protein At2g33680"/>
    <property type="match status" value="1"/>
</dbReference>
<keyword evidence="1" id="KW-0677">Repeat</keyword>
<feature type="compositionally biased region" description="Low complexity" evidence="4">
    <location>
        <begin position="31"/>
        <end position="50"/>
    </location>
</feature>
<feature type="compositionally biased region" description="Pro residues" evidence="4">
    <location>
        <begin position="8"/>
        <end position="18"/>
    </location>
</feature>
<feature type="region of interest" description="Disordered" evidence="4">
    <location>
        <begin position="1"/>
        <end position="50"/>
    </location>
</feature>
<dbReference type="InterPro" id="IPR011990">
    <property type="entry name" value="TPR-like_helical_dom_sf"/>
</dbReference>
<dbReference type="NCBIfam" id="TIGR00756">
    <property type="entry name" value="PPR"/>
    <property type="match status" value="2"/>
</dbReference>
<dbReference type="GO" id="GO:0099402">
    <property type="term" value="P:plant organ development"/>
    <property type="evidence" value="ECO:0007669"/>
    <property type="project" value="UniProtKB-ARBA"/>
</dbReference>
<dbReference type="PROSITE" id="PS51375">
    <property type="entry name" value="PPR"/>
    <property type="match status" value="4"/>
</dbReference>
<dbReference type="InterPro" id="IPR002885">
    <property type="entry name" value="PPR_rpt"/>
</dbReference>
<protein>
    <recommendedName>
        <fullName evidence="6">Pentatricopeptide repeat-containing protein</fullName>
    </recommendedName>
</protein>
<feature type="repeat" description="PPR" evidence="3">
    <location>
        <begin position="263"/>
        <end position="297"/>
    </location>
</feature>
<evidence type="ECO:0000256" key="4">
    <source>
        <dbReference type="SAM" id="MobiDB-lite"/>
    </source>
</evidence>
<dbReference type="PANTHER" id="PTHR47926">
    <property type="entry name" value="PENTATRICOPEPTIDE REPEAT-CONTAINING PROTEIN"/>
    <property type="match status" value="1"/>
</dbReference>
<dbReference type="InterPro" id="IPR046960">
    <property type="entry name" value="PPR_At4g14850-like_plant"/>
</dbReference>
<dbReference type="GO" id="GO:0009451">
    <property type="term" value="P:RNA modification"/>
    <property type="evidence" value="ECO:0007669"/>
    <property type="project" value="InterPro"/>
</dbReference>
<evidence type="ECO:0000256" key="2">
    <source>
        <dbReference type="ARBA" id="ARBA00022946"/>
    </source>
</evidence>
<feature type="repeat" description="PPR" evidence="3">
    <location>
        <begin position="365"/>
        <end position="399"/>
    </location>
</feature>
<dbReference type="Pfam" id="PF13041">
    <property type="entry name" value="PPR_2"/>
    <property type="match status" value="2"/>
</dbReference>
<feature type="repeat" description="PPR" evidence="3">
    <location>
        <begin position="162"/>
        <end position="196"/>
    </location>
</feature>
<dbReference type="Gene3D" id="1.25.40.10">
    <property type="entry name" value="Tetratricopeptide repeat domain"/>
    <property type="match status" value="3"/>
</dbReference>
<organism evidence="5">
    <name type="scientific">Ananas comosus var. bracteatus</name>
    <name type="common">red pineapple</name>
    <dbReference type="NCBI Taxonomy" id="296719"/>
    <lineage>
        <taxon>Eukaryota</taxon>
        <taxon>Viridiplantae</taxon>
        <taxon>Streptophyta</taxon>
        <taxon>Embryophyta</taxon>
        <taxon>Tracheophyta</taxon>
        <taxon>Spermatophyta</taxon>
        <taxon>Magnoliopsida</taxon>
        <taxon>Liliopsida</taxon>
        <taxon>Poales</taxon>
        <taxon>Bromeliaceae</taxon>
        <taxon>Bromelioideae</taxon>
        <taxon>Ananas</taxon>
    </lineage>
</organism>
<sequence>MSSVRIPQPCPPPHPLPTPRRKFPSHKPTSLPTRTPAIAPPTTTQPSSPPLLLKTLTHGHRRTHWASTIRHHFRSKDHRNCIASYHQMLDENIAPNPKTLALVLKACASLRDLRALRLLHNDALRFKFDSNAPVAAALLDGYFACGSPALAHQLFDRMLHRDVVSWTVVISRSYKDGLFDKAVRCFKAMVEEGVAPDEVALVSILSAVTCSGWLRYGHEVHAYLIRNCFKYGKALATNIVNMYCKLGRIEYADRIVQTDARDDVGAWTALMAGYIASSDLYPALLVYQKMTNLGIEPSEKTISCALRAVSHLGSLSLGCQIQGFVVKQQFELDNHIVSSLIDMYSVCGAPARLCRQLFDEMPMRDVVSWTTMILAYCRSGEGRAAVQLFNEMRMSGVPPDSVAFTAVLSGCSSSGLLCEGFTLFNSMVLDYGIEPTEEHFACLRNLITKDGKLEEAYEAIEEMGIKDKSGIWQAFLGACRVHGNVSFHEIAERKTTEY</sequence>
<reference evidence="5" key="1">
    <citation type="submission" date="2020-07" db="EMBL/GenBank/DDBJ databases">
        <authorList>
            <person name="Lin J."/>
        </authorList>
    </citation>
    <scope>NUCLEOTIDE SEQUENCE</scope>
</reference>
<accession>A0A6V7QJD1</accession>
<evidence type="ECO:0000313" key="5">
    <source>
        <dbReference type="EMBL" id="CAD1843249.1"/>
    </source>
</evidence>
<keyword evidence="2" id="KW-0809">Transit peptide</keyword>
<evidence type="ECO:0008006" key="6">
    <source>
        <dbReference type="Google" id="ProtNLM"/>
    </source>
</evidence>
<dbReference type="EMBL" id="LR862136">
    <property type="protein sequence ID" value="CAD1843249.1"/>
    <property type="molecule type" value="Genomic_DNA"/>
</dbReference>
<evidence type="ECO:0000256" key="3">
    <source>
        <dbReference type="PROSITE-ProRule" id="PRU00708"/>
    </source>
</evidence>
<proteinExistence type="predicted"/>
<feature type="repeat" description="PPR" evidence="3">
    <location>
        <begin position="400"/>
        <end position="435"/>
    </location>
</feature>
<dbReference type="AlphaFoldDB" id="A0A6V7QJD1"/>
<dbReference type="PANTHER" id="PTHR47926:SF382">
    <property type="entry name" value="PENTACOTRIPEPTIDE-REPEAT REGION OF PRORP DOMAIN-CONTAINING PROTEIN"/>
    <property type="match status" value="1"/>
</dbReference>
<dbReference type="GO" id="GO:0003723">
    <property type="term" value="F:RNA binding"/>
    <property type="evidence" value="ECO:0007669"/>
    <property type="project" value="InterPro"/>
</dbReference>
<evidence type="ECO:0000256" key="1">
    <source>
        <dbReference type="ARBA" id="ARBA00022737"/>
    </source>
</evidence>
<name>A0A6V7QJD1_ANACO</name>
<gene>
    <name evidence="5" type="ORF">CB5_LOCUS26460</name>
</gene>
<dbReference type="Pfam" id="PF01535">
    <property type="entry name" value="PPR"/>
    <property type="match status" value="1"/>
</dbReference>